<evidence type="ECO:0000256" key="3">
    <source>
        <dbReference type="ARBA" id="ARBA00004236"/>
    </source>
</evidence>
<dbReference type="InterPro" id="IPR036097">
    <property type="entry name" value="HisK_dim/P_sf"/>
</dbReference>
<dbReference type="Proteomes" id="UP000466554">
    <property type="component" value="Chromosome"/>
</dbReference>
<dbReference type="PANTHER" id="PTHR45436:SF5">
    <property type="entry name" value="SENSOR HISTIDINE KINASE TRCS"/>
    <property type="match status" value="1"/>
</dbReference>
<evidence type="ECO:0000256" key="9">
    <source>
        <dbReference type="ARBA" id="ARBA00022989"/>
    </source>
</evidence>
<sequence>MSFENRAELDNGYVAGDVRHLRRGVPLRVGLVAATLLLVACGLLASGIAVTTIMQHSLMNRVDDTLLDASRGWAQVPRRLSTASADDPNPARPPSDFYVRGIDPDGHIWMVINDREAEPVLPADNDVGPEPVTVGSVDHSDVQWRAMTVRGLRGELTTVAIDLSDVKSTMRSLVYTQVGIGAAVLLVLGIAGYAVVHRSLRPLSEVEQTAAAIASGQLDRRVPERDPRTEVGRLSLALNGMLAQIQRAMALSESSAEKARSSEDRMRRFITDASHELRTPLTTIRGFAELYRQGAARDIEMLMGRIESESRRMGLLVEDLLLLARLDAQRPLERRRVDLLALASDAVHDARSIAPKRAIRMEVFDGPGTPEVLGDEPRLRQVLSNLVANALQHTPETAGVTIRVGTSDATAVVEVCDEGPGMTPEDAQRVFERFYRADSSRARARASGGTGLGLSIVDSLVYAHGGRVSVTTAPGQGCRFTVMLPRITDERSREEQSGTDERSREEEPVGYRRALARGAVGYRRALARGAVGYRRALARGADRYRRSADGADQLSCASASLILDCASSSDSGDGFWSTLANPKSDRFRAGNTCTCRCGTSSPAMITPARSVSNALHTALPISCDTSITRANTAGSTSCQLSISARGTTSVWPCVIGAIVRNDTMSSSS</sequence>
<feature type="domain" description="HAMP" evidence="15">
    <location>
        <begin position="197"/>
        <end position="250"/>
    </location>
</feature>
<dbReference type="Gene3D" id="6.10.340.10">
    <property type="match status" value="1"/>
</dbReference>
<dbReference type="Pfam" id="PF02518">
    <property type="entry name" value="HATPase_c"/>
    <property type="match status" value="1"/>
</dbReference>
<feature type="transmembrane region" description="Helical" evidence="13">
    <location>
        <begin position="173"/>
        <end position="196"/>
    </location>
</feature>
<organism evidence="16 17">
    <name type="scientific">Mycolicibacterium parafortuitum</name>
    <name type="common">Mycobacterium parafortuitum</name>
    <dbReference type="NCBI Taxonomy" id="39692"/>
    <lineage>
        <taxon>Bacteria</taxon>
        <taxon>Bacillati</taxon>
        <taxon>Actinomycetota</taxon>
        <taxon>Actinomycetes</taxon>
        <taxon>Mycobacteriales</taxon>
        <taxon>Mycobacteriaceae</taxon>
        <taxon>Mycolicibacterium</taxon>
    </lineage>
</organism>
<name>A0A7I7U4A9_MYCPF</name>
<evidence type="ECO:0000256" key="7">
    <source>
        <dbReference type="ARBA" id="ARBA00022692"/>
    </source>
</evidence>
<feature type="transmembrane region" description="Helical" evidence="13">
    <location>
        <begin position="29"/>
        <end position="51"/>
    </location>
</feature>
<dbReference type="InterPro" id="IPR003660">
    <property type="entry name" value="HAMP_dom"/>
</dbReference>
<dbReference type="PROSITE" id="PS50885">
    <property type="entry name" value="HAMP"/>
    <property type="match status" value="1"/>
</dbReference>
<dbReference type="Gene3D" id="3.30.565.10">
    <property type="entry name" value="Histidine kinase-like ATPase, C-terminal domain"/>
    <property type="match status" value="1"/>
</dbReference>
<dbReference type="SMART" id="SM00304">
    <property type="entry name" value="HAMP"/>
    <property type="match status" value="1"/>
</dbReference>
<keyword evidence="7 13" id="KW-0812">Transmembrane</keyword>
<keyword evidence="8" id="KW-0418">Kinase</keyword>
<comment type="subcellular location">
    <subcellularLocation>
        <location evidence="3">Cell membrane</location>
    </subcellularLocation>
</comment>
<dbReference type="FunFam" id="1.10.287.130:FF:000001">
    <property type="entry name" value="Two-component sensor histidine kinase"/>
    <property type="match status" value="1"/>
</dbReference>
<evidence type="ECO:0000256" key="11">
    <source>
        <dbReference type="ARBA" id="ARBA00023136"/>
    </source>
</evidence>
<feature type="domain" description="Histidine kinase" evidence="14">
    <location>
        <begin position="272"/>
        <end position="488"/>
    </location>
</feature>
<dbReference type="SMART" id="SM00388">
    <property type="entry name" value="HisKA"/>
    <property type="match status" value="1"/>
</dbReference>
<dbReference type="InterPro" id="IPR004358">
    <property type="entry name" value="Sig_transdc_His_kin-like_C"/>
</dbReference>
<protein>
    <recommendedName>
        <fullName evidence="4">histidine kinase</fullName>
        <ecNumber evidence="4">2.7.13.3</ecNumber>
    </recommendedName>
</protein>
<dbReference type="InterPro" id="IPR003661">
    <property type="entry name" value="HisK_dim/P_dom"/>
</dbReference>
<dbReference type="FunFam" id="3.30.565.10:FF:000006">
    <property type="entry name" value="Sensor histidine kinase WalK"/>
    <property type="match status" value="1"/>
</dbReference>
<feature type="region of interest" description="Disordered" evidence="12">
    <location>
        <begin position="487"/>
        <end position="509"/>
    </location>
</feature>
<dbReference type="CDD" id="cd06225">
    <property type="entry name" value="HAMP"/>
    <property type="match status" value="1"/>
</dbReference>
<evidence type="ECO:0000313" key="17">
    <source>
        <dbReference type="Proteomes" id="UP000466554"/>
    </source>
</evidence>
<dbReference type="SUPFAM" id="SSF158472">
    <property type="entry name" value="HAMP domain-like"/>
    <property type="match status" value="1"/>
</dbReference>
<dbReference type="PANTHER" id="PTHR45436">
    <property type="entry name" value="SENSOR HISTIDINE KINASE YKOH"/>
    <property type="match status" value="1"/>
</dbReference>
<dbReference type="EC" id="2.7.13.3" evidence="4"/>
<evidence type="ECO:0000256" key="5">
    <source>
        <dbReference type="ARBA" id="ARBA00022553"/>
    </source>
</evidence>
<dbReference type="CDD" id="cd00082">
    <property type="entry name" value="HisKA"/>
    <property type="match status" value="1"/>
</dbReference>
<keyword evidence="9 13" id="KW-1133">Transmembrane helix</keyword>
<dbReference type="Pfam" id="PF00672">
    <property type="entry name" value="HAMP"/>
    <property type="match status" value="1"/>
</dbReference>
<keyword evidence="6" id="KW-0808">Transferase</keyword>
<evidence type="ECO:0000259" key="14">
    <source>
        <dbReference type="PROSITE" id="PS50109"/>
    </source>
</evidence>
<evidence type="ECO:0000256" key="2">
    <source>
        <dbReference type="ARBA" id="ARBA00001968"/>
    </source>
</evidence>
<dbReference type="EMBL" id="AP022598">
    <property type="protein sequence ID" value="BBY75276.1"/>
    <property type="molecule type" value="Genomic_DNA"/>
</dbReference>
<dbReference type="InterPro" id="IPR036890">
    <property type="entry name" value="HATPase_C_sf"/>
</dbReference>
<evidence type="ECO:0000313" key="16">
    <source>
        <dbReference type="EMBL" id="BBY75276.1"/>
    </source>
</evidence>
<evidence type="ECO:0000259" key="15">
    <source>
        <dbReference type="PROSITE" id="PS50885"/>
    </source>
</evidence>
<reference evidence="16 17" key="1">
    <citation type="journal article" date="2019" name="Emerg. Microbes Infect.">
        <title>Comprehensive subspecies identification of 175 nontuberculous mycobacteria species based on 7547 genomic profiles.</title>
        <authorList>
            <person name="Matsumoto Y."/>
            <person name="Kinjo T."/>
            <person name="Motooka D."/>
            <person name="Nabeya D."/>
            <person name="Jung N."/>
            <person name="Uechi K."/>
            <person name="Horii T."/>
            <person name="Iida T."/>
            <person name="Fujita J."/>
            <person name="Nakamura S."/>
        </authorList>
    </citation>
    <scope>NUCLEOTIDE SEQUENCE [LARGE SCALE GENOMIC DNA]</scope>
    <source>
        <strain evidence="16 17">JCM 6367</strain>
    </source>
</reference>
<comment type="catalytic activity">
    <reaction evidence="1">
        <text>ATP + protein L-histidine = ADP + protein N-phospho-L-histidine.</text>
        <dbReference type="EC" id="2.7.13.3"/>
    </reaction>
</comment>
<evidence type="ECO:0000256" key="4">
    <source>
        <dbReference type="ARBA" id="ARBA00012438"/>
    </source>
</evidence>
<dbReference type="GO" id="GO:0005509">
    <property type="term" value="F:calcium ion binding"/>
    <property type="evidence" value="ECO:0007669"/>
    <property type="project" value="UniProtKB-ARBA"/>
</dbReference>
<evidence type="ECO:0000256" key="13">
    <source>
        <dbReference type="SAM" id="Phobius"/>
    </source>
</evidence>
<dbReference type="CDD" id="cd00075">
    <property type="entry name" value="HATPase"/>
    <property type="match status" value="1"/>
</dbReference>
<evidence type="ECO:0000256" key="8">
    <source>
        <dbReference type="ARBA" id="ARBA00022777"/>
    </source>
</evidence>
<evidence type="ECO:0000256" key="10">
    <source>
        <dbReference type="ARBA" id="ARBA00023012"/>
    </source>
</evidence>
<dbReference type="Gene3D" id="1.10.287.130">
    <property type="match status" value="1"/>
</dbReference>
<keyword evidence="5" id="KW-0597">Phosphoprotein</keyword>
<dbReference type="InterPro" id="IPR005467">
    <property type="entry name" value="His_kinase_dom"/>
</dbReference>
<keyword evidence="10" id="KW-0902">Two-component regulatory system</keyword>
<dbReference type="SUPFAM" id="SSF55874">
    <property type="entry name" value="ATPase domain of HSP90 chaperone/DNA topoisomerase II/histidine kinase"/>
    <property type="match status" value="1"/>
</dbReference>
<dbReference type="Pfam" id="PF00512">
    <property type="entry name" value="HisKA"/>
    <property type="match status" value="1"/>
</dbReference>
<gene>
    <name evidence="16" type="ORF">MPRF_21750</name>
</gene>
<dbReference type="AlphaFoldDB" id="A0A7I7U4A9"/>
<dbReference type="PRINTS" id="PR00344">
    <property type="entry name" value="BCTRLSENSOR"/>
</dbReference>
<dbReference type="PROSITE" id="PS50109">
    <property type="entry name" value="HIS_KIN"/>
    <property type="match status" value="1"/>
</dbReference>
<comment type="cofactor">
    <cofactor evidence="2">
        <name>a divalent metal cation</name>
        <dbReference type="ChEBI" id="CHEBI:60240"/>
    </cofactor>
</comment>
<dbReference type="SMART" id="SM00387">
    <property type="entry name" value="HATPase_c"/>
    <property type="match status" value="1"/>
</dbReference>
<accession>A0A7I7U4A9</accession>
<proteinExistence type="predicted"/>
<feature type="region of interest" description="Disordered" evidence="12">
    <location>
        <begin position="78"/>
        <end position="97"/>
    </location>
</feature>
<evidence type="ECO:0000256" key="6">
    <source>
        <dbReference type="ARBA" id="ARBA00022679"/>
    </source>
</evidence>
<dbReference type="SUPFAM" id="SSF47384">
    <property type="entry name" value="Homodimeric domain of signal transducing histidine kinase"/>
    <property type="match status" value="1"/>
</dbReference>
<dbReference type="InterPro" id="IPR003594">
    <property type="entry name" value="HATPase_dom"/>
</dbReference>
<dbReference type="GO" id="GO:0005886">
    <property type="term" value="C:plasma membrane"/>
    <property type="evidence" value="ECO:0007669"/>
    <property type="project" value="UniProtKB-SubCell"/>
</dbReference>
<dbReference type="InterPro" id="IPR050428">
    <property type="entry name" value="TCS_sensor_his_kinase"/>
</dbReference>
<dbReference type="GO" id="GO:0000155">
    <property type="term" value="F:phosphorelay sensor kinase activity"/>
    <property type="evidence" value="ECO:0007669"/>
    <property type="project" value="InterPro"/>
</dbReference>
<keyword evidence="11 13" id="KW-0472">Membrane</keyword>
<evidence type="ECO:0000256" key="12">
    <source>
        <dbReference type="SAM" id="MobiDB-lite"/>
    </source>
</evidence>
<evidence type="ECO:0000256" key="1">
    <source>
        <dbReference type="ARBA" id="ARBA00000085"/>
    </source>
</evidence>